<evidence type="ECO:0000313" key="1">
    <source>
        <dbReference type="EMBL" id="AYN20566.1"/>
    </source>
</evidence>
<dbReference type="AlphaFoldDB" id="A0A3G2HTT7"/>
<name>A0A3G2HTT7_9BURK</name>
<dbReference type="KEGG" id="aaqu:D3M96_08515"/>
<proteinExistence type="predicted"/>
<protein>
    <submittedName>
        <fullName evidence="1">Uncharacterized protein</fullName>
    </submittedName>
</protein>
<evidence type="ECO:0000313" key="2">
    <source>
        <dbReference type="Proteomes" id="UP000268070"/>
    </source>
</evidence>
<gene>
    <name evidence="1" type="ORF">D3M96_08515</name>
</gene>
<reference evidence="1 2" key="1">
    <citation type="submission" date="2018-09" db="EMBL/GenBank/DDBJ databases">
        <title>Complete genome sequence of the hydrocarbonoclastic bacterium Alcaligenes aquatilis QD168, isolated from a crude-oil polluted marine sediment of Central Chile.</title>
        <authorList>
            <person name="Duran R.E."/>
            <person name="Barra B."/>
            <person name="Salva-Serra F."/>
            <person name="Mendez V."/>
            <person name="Moore E.R.B."/>
            <person name="Seeger M."/>
        </authorList>
    </citation>
    <scope>NUCLEOTIDE SEQUENCE [LARGE SCALE GENOMIC DNA]</scope>
    <source>
        <strain evidence="1 2">QD168</strain>
    </source>
</reference>
<sequence length="41" mass="4970">MRPARRKLRLACVGHRISRSVFRLAHERRTGHRTDPLWRYG</sequence>
<accession>A0A3G2HTT7</accession>
<dbReference type="Proteomes" id="UP000268070">
    <property type="component" value="Chromosome"/>
</dbReference>
<organism evidence="1 2">
    <name type="scientific">Alcaligenes aquatilis</name>
    <dbReference type="NCBI Taxonomy" id="323284"/>
    <lineage>
        <taxon>Bacteria</taxon>
        <taxon>Pseudomonadati</taxon>
        <taxon>Pseudomonadota</taxon>
        <taxon>Betaproteobacteria</taxon>
        <taxon>Burkholderiales</taxon>
        <taxon>Alcaligenaceae</taxon>
        <taxon>Alcaligenes</taxon>
    </lineage>
</organism>
<dbReference type="EMBL" id="CP032153">
    <property type="protein sequence ID" value="AYN20566.1"/>
    <property type="molecule type" value="Genomic_DNA"/>
</dbReference>